<organism evidence="2 3">
    <name type="scientific">Lederbergia galactosidilytica</name>
    <dbReference type="NCBI Taxonomy" id="217031"/>
    <lineage>
        <taxon>Bacteria</taxon>
        <taxon>Bacillati</taxon>
        <taxon>Bacillota</taxon>
        <taxon>Bacilli</taxon>
        <taxon>Bacillales</taxon>
        <taxon>Bacillaceae</taxon>
        <taxon>Lederbergia</taxon>
    </lineage>
</organism>
<comment type="caution">
    <text evidence="2">The sequence shown here is derived from an EMBL/GenBank/DDBJ whole genome shotgun (WGS) entry which is preliminary data.</text>
</comment>
<dbReference type="Proteomes" id="UP000077881">
    <property type="component" value="Unassembled WGS sequence"/>
</dbReference>
<evidence type="ECO:0000313" key="3">
    <source>
        <dbReference type="Proteomes" id="UP000077881"/>
    </source>
</evidence>
<keyword evidence="3" id="KW-1185">Reference proteome</keyword>
<dbReference type="AlphaFoldDB" id="A0A177ZI39"/>
<evidence type="ECO:0000313" key="2">
    <source>
        <dbReference type="EMBL" id="OAK67273.1"/>
    </source>
</evidence>
<feature type="transmembrane region" description="Helical" evidence="1">
    <location>
        <begin position="105"/>
        <end position="123"/>
    </location>
</feature>
<dbReference type="EMBL" id="LDJR01000060">
    <property type="protein sequence ID" value="OAK67273.1"/>
    <property type="molecule type" value="Genomic_DNA"/>
</dbReference>
<sequence>MIEEIFVGTVLITIKGLENFMGRRQKQSDYTAIETIVVVLVISFILFISWQLSGLEDRGQFIKFIAYDVLFINMYGLLLILLGSALIVFCIYFIISGKAADPKRLAWLGPLLALILIGLGGLLSHNLKGNLIDITSYVTGNTVTEEVVIEKFAIRSGGEHTFYEYTLADGREFSERYRGKGFRRIEEGRVYVIHYLPKSKKLLSIRLVD</sequence>
<dbReference type="PATRIC" id="fig|217031.6.peg.4151"/>
<keyword evidence="1" id="KW-0812">Transmembrane</keyword>
<keyword evidence="1" id="KW-1133">Transmembrane helix</keyword>
<name>A0A177ZI39_9BACI</name>
<keyword evidence="1" id="KW-0472">Membrane</keyword>
<protein>
    <submittedName>
        <fullName evidence="2">Uncharacterized protein</fullName>
    </submittedName>
</protein>
<feature type="transmembrane region" description="Helical" evidence="1">
    <location>
        <begin position="30"/>
        <end position="50"/>
    </location>
</feature>
<feature type="transmembrane region" description="Helical" evidence="1">
    <location>
        <begin position="70"/>
        <end position="93"/>
    </location>
</feature>
<evidence type="ECO:0000256" key="1">
    <source>
        <dbReference type="SAM" id="Phobius"/>
    </source>
</evidence>
<accession>A0A177ZI39</accession>
<reference evidence="2 3" key="1">
    <citation type="submission" date="2015-05" db="EMBL/GenBank/DDBJ databases">
        <title>Comparison of genome.</title>
        <authorList>
            <person name="Zheng Z."/>
            <person name="Sun M."/>
        </authorList>
    </citation>
    <scope>NUCLEOTIDE SEQUENCE [LARGE SCALE GENOMIC DNA]</scope>
    <source>
        <strain evidence="2 3">G25-74</strain>
    </source>
</reference>
<gene>
    <name evidence="2" type="ORF">ABB05_19120</name>
</gene>
<proteinExistence type="predicted"/>